<dbReference type="Pfam" id="PF10531">
    <property type="entry name" value="SLBB"/>
    <property type="match status" value="1"/>
</dbReference>
<comment type="caution">
    <text evidence="4">The sequence shown here is derived from an EMBL/GenBank/DDBJ whole genome shotgun (WGS) entry which is preliminary data.</text>
</comment>
<evidence type="ECO:0000256" key="2">
    <source>
        <dbReference type="SAM" id="Phobius"/>
    </source>
</evidence>
<dbReference type="PANTHER" id="PTHR21180">
    <property type="entry name" value="ENDONUCLEASE/EXONUCLEASE/PHOSPHATASE FAMILY DOMAIN-CONTAINING PROTEIN 1"/>
    <property type="match status" value="1"/>
</dbReference>
<dbReference type="InterPro" id="IPR010994">
    <property type="entry name" value="RuvA_2-like"/>
</dbReference>
<evidence type="ECO:0000313" key="4">
    <source>
        <dbReference type="EMBL" id="MDF9408325.1"/>
    </source>
</evidence>
<proteinExistence type="predicted"/>
<keyword evidence="2" id="KW-0812">Transmembrane</keyword>
<evidence type="ECO:0000313" key="5">
    <source>
        <dbReference type="Proteomes" id="UP001154312"/>
    </source>
</evidence>
<dbReference type="InterPro" id="IPR003583">
    <property type="entry name" value="Hlx-hairpin-Hlx_DNA-bd_motif"/>
</dbReference>
<keyword evidence="2" id="KW-1133">Transmembrane helix</keyword>
<dbReference type="Proteomes" id="UP001154312">
    <property type="component" value="Unassembled WGS sequence"/>
</dbReference>
<evidence type="ECO:0000259" key="3">
    <source>
        <dbReference type="SMART" id="SM00278"/>
    </source>
</evidence>
<dbReference type="InterPro" id="IPR004509">
    <property type="entry name" value="Competence_ComEA_HhH"/>
</dbReference>
<dbReference type="GO" id="GO:0006281">
    <property type="term" value="P:DNA repair"/>
    <property type="evidence" value="ECO:0007669"/>
    <property type="project" value="InterPro"/>
</dbReference>
<dbReference type="RefSeq" id="WP_277443630.1">
    <property type="nucleotide sequence ID" value="NZ_JAKOAV010000012.1"/>
</dbReference>
<dbReference type="Gene3D" id="1.10.150.280">
    <property type="entry name" value="AF1531-like domain"/>
    <property type="match status" value="1"/>
</dbReference>
<dbReference type="GO" id="GO:0003677">
    <property type="term" value="F:DNA binding"/>
    <property type="evidence" value="ECO:0007669"/>
    <property type="project" value="UniProtKB-KW"/>
</dbReference>
<dbReference type="PANTHER" id="PTHR21180:SF32">
    <property type="entry name" value="ENDONUCLEASE_EXONUCLEASE_PHOSPHATASE FAMILY DOMAIN-CONTAINING PROTEIN 1"/>
    <property type="match status" value="1"/>
</dbReference>
<feature type="domain" description="Helix-hairpin-helix DNA-binding motif class 1" evidence="3">
    <location>
        <begin position="169"/>
        <end position="188"/>
    </location>
</feature>
<evidence type="ECO:0000256" key="1">
    <source>
        <dbReference type="SAM" id="MobiDB-lite"/>
    </source>
</evidence>
<dbReference type="Pfam" id="PF12836">
    <property type="entry name" value="HHH_3"/>
    <property type="match status" value="1"/>
</dbReference>
<dbReference type="InterPro" id="IPR051675">
    <property type="entry name" value="Endo/Exo/Phosphatase_dom_1"/>
</dbReference>
<accession>A0A9X4H1R6</accession>
<keyword evidence="4" id="KW-0238">DNA-binding</keyword>
<dbReference type="SUPFAM" id="SSF47781">
    <property type="entry name" value="RuvA domain 2-like"/>
    <property type="match status" value="1"/>
</dbReference>
<feature type="region of interest" description="Disordered" evidence="1">
    <location>
        <begin position="132"/>
        <end position="151"/>
    </location>
</feature>
<dbReference type="EMBL" id="JAKOAV010000012">
    <property type="protein sequence ID" value="MDF9408325.1"/>
    <property type="molecule type" value="Genomic_DNA"/>
</dbReference>
<keyword evidence="2" id="KW-0472">Membrane</keyword>
<reference evidence="4" key="1">
    <citation type="submission" date="2022-02" db="EMBL/GenBank/DDBJ databases">
        <authorList>
            <person name="Leng L."/>
        </authorList>
    </citation>
    <scope>NUCLEOTIDE SEQUENCE</scope>
    <source>
        <strain evidence="4">JI</strain>
    </source>
</reference>
<dbReference type="GO" id="GO:0015627">
    <property type="term" value="C:type II protein secretion system complex"/>
    <property type="evidence" value="ECO:0007669"/>
    <property type="project" value="TreeGrafter"/>
</dbReference>
<gene>
    <name evidence="4" type="ORF">L7E55_08140</name>
</gene>
<organism evidence="4 5">
    <name type="scientific">Pelotomaculum isophthalicicum JI</name>
    <dbReference type="NCBI Taxonomy" id="947010"/>
    <lineage>
        <taxon>Bacteria</taxon>
        <taxon>Bacillati</taxon>
        <taxon>Bacillota</taxon>
        <taxon>Clostridia</taxon>
        <taxon>Eubacteriales</taxon>
        <taxon>Desulfotomaculaceae</taxon>
        <taxon>Pelotomaculum</taxon>
    </lineage>
</organism>
<dbReference type="GO" id="GO:0015628">
    <property type="term" value="P:protein secretion by the type II secretion system"/>
    <property type="evidence" value="ECO:0007669"/>
    <property type="project" value="TreeGrafter"/>
</dbReference>
<dbReference type="SMART" id="SM00278">
    <property type="entry name" value="HhH1"/>
    <property type="match status" value="2"/>
</dbReference>
<dbReference type="NCBIfam" id="TIGR00426">
    <property type="entry name" value="competence protein ComEA helix-hairpin-helix repeat region"/>
    <property type="match status" value="1"/>
</dbReference>
<sequence length="222" mass="22913">MGRIIQLDRKQQLIILLLVGVILFGGGYRYAQMKERAANEGKPVLENATENKTKELQVHVAGAVVRPGVYKLPQGARVIDAVNMAGPGEGAELDSLKLASLVTDGQTILVPFKTSSAGSTVAAPGNIAGTSGSATSGSGHGTMVSGPGTGQASSASVSGLVNINTADSSQLDTLPGIGPALAQRIVQYRETNGPFNSVEDIKNVSGIGDKKFEDLKDKITAR</sequence>
<dbReference type="Gene3D" id="3.10.560.10">
    <property type="entry name" value="Outer membrane lipoprotein wza domain like"/>
    <property type="match status" value="1"/>
</dbReference>
<feature type="domain" description="Helix-hairpin-helix DNA-binding motif class 1" evidence="3">
    <location>
        <begin position="199"/>
        <end position="218"/>
    </location>
</feature>
<name>A0A9X4H1R6_9FIRM</name>
<protein>
    <submittedName>
        <fullName evidence="4">ComEA family DNA-binding protein</fullName>
    </submittedName>
</protein>
<dbReference type="AlphaFoldDB" id="A0A9X4H1R6"/>
<feature type="transmembrane region" description="Helical" evidence="2">
    <location>
        <begin position="12"/>
        <end position="31"/>
    </location>
</feature>
<dbReference type="InterPro" id="IPR019554">
    <property type="entry name" value="Soluble_ligand-bd"/>
</dbReference>
<keyword evidence="5" id="KW-1185">Reference proteome</keyword>